<proteinExistence type="predicted"/>
<accession>A0A8D8RFY5</accession>
<organism evidence="2">
    <name type="scientific">Cacopsylla melanoneura</name>
    <dbReference type="NCBI Taxonomy" id="428564"/>
    <lineage>
        <taxon>Eukaryota</taxon>
        <taxon>Metazoa</taxon>
        <taxon>Ecdysozoa</taxon>
        <taxon>Arthropoda</taxon>
        <taxon>Hexapoda</taxon>
        <taxon>Insecta</taxon>
        <taxon>Pterygota</taxon>
        <taxon>Neoptera</taxon>
        <taxon>Paraneoptera</taxon>
        <taxon>Hemiptera</taxon>
        <taxon>Sternorrhyncha</taxon>
        <taxon>Psylloidea</taxon>
        <taxon>Psyllidae</taxon>
        <taxon>Psyllinae</taxon>
        <taxon>Cacopsylla</taxon>
    </lineage>
</organism>
<keyword evidence="1" id="KW-0732">Signal</keyword>
<sequence>MNASFTTTCLTNSFLLMILLTKKSVKTKLFIQQEFMLIRENFLGERRRVDLEDLDEEEVEVTEDLLCLVEREGLRGGVVAVICIGGEVGSVSWCPAARTGAARRVSVWARAWPGADSSVGSVAVWLGVVVDGQIGSGPRWVLDTGDSLGNL</sequence>
<protein>
    <submittedName>
        <fullName evidence="2">Uncharacterized protein</fullName>
    </submittedName>
</protein>
<reference evidence="2" key="1">
    <citation type="submission" date="2021-05" db="EMBL/GenBank/DDBJ databases">
        <authorList>
            <person name="Alioto T."/>
            <person name="Alioto T."/>
            <person name="Gomez Garrido J."/>
        </authorList>
    </citation>
    <scope>NUCLEOTIDE SEQUENCE</scope>
</reference>
<name>A0A8D8RFY5_9HEMI</name>
<feature type="signal peptide" evidence="1">
    <location>
        <begin position="1"/>
        <end position="27"/>
    </location>
</feature>
<feature type="chain" id="PRO_5034306530" evidence="1">
    <location>
        <begin position="28"/>
        <end position="151"/>
    </location>
</feature>
<dbReference type="EMBL" id="HBUF01161713">
    <property type="protein sequence ID" value="CAG6650320.1"/>
    <property type="molecule type" value="Transcribed_RNA"/>
</dbReference>
<evidence type="ECO:0000256" key="1">
    <source>
        <dbReference type="SAM" id="SignalP"/>
    </source>
</evidence>
<dbReference type="AlphaFoldDB" id="A0A8D8RFY5"/>
<evidence type="ECO:0000313" key="2">
    <source>
        <dbReference type="EMBL" id="CAG6650320.1"/>
    </source>
</evidence>